<dbReference type="AlphaFoldDB" id="A0A183APX1"/>
<evidence type="ECO:0000313" key="2">
    <source>
        <dbReference type="EMBL" id="VDP84574.1"/>
    </source>
</evidence>
<feature type="domain" description="Ubiquitin/SUMO-activating enzyme ubiquitin-like" evidence="1">
    <location>
        <begin position="50"/>
        <end position="101"/>
    </location>
</feature>
<dbReference type="EMBL" id="UZAN01046782">
    <property type="protein sequence ID" value="VDP84574.1"/>
    <property type="molecule type" value="Genomic_DNA"/>
</dbReference>
<dbReference type="Proteomes" id="UP000272942">
    <property type="component" value="Unassembled WGS sequence"/>
</dbReference>
<keyword evidence="3" id="KW-1185">Reference proteome</keyword>
<organism evidence="4">
    <name type="scientific">Echinostoma caproni</name>
    <dbReference type="NCBI Taxonomy" id="27848"/>
    <lineage>
        <taxon>Eukaryota</taxon>
        <taxon>Metazoa</taxon>
        <taxon>Spiralia</taxon>
        <taxon>Lophotrochozoa</taxon>
        <taxon>Platyhelminthes</taxon>
        <taxon>Trematoda</taxon>
        <taxon>Digenea</taxon>
        <taxon>Plagiorchiida</taxon>
        <taxon>Echinostomata</taxon>
        <taxon>Echinostomatoidea</taxon>
        <taxon>Echinostomatidae</taxon>
        <taxon>Echinostoma</taxon>
    </lineage>
</organism>
<reference evidence="4" key="1">
    <citation type="submission" date="2016-06" db="UniProtKB">
        <authorList>
            <consortium name="WormBaseParasite"/>
        </authorList>
    </citation>
    <scope>IDENTIFICATION</scope>
</reference>
<dbReference type="Gene3D" id="3.10.290.20">
    <property type="entry name" value="Ubiquitin-like 2 activating enzyme e1b. Chain: B, domain 3"/>
    <property type="match status" value="1"/>
</dbReference>
<reference evidence="2 3" key="2">
    <citation type="submission" date="2018-11" db="EMBL/GenBank/DDBJ databases">
        <authorList>
            <consortium name="Pathogen Informatics"/>
        </authorList>
    </citation>
    <scope>NUCLEOTIDE SEQUENCE [LARGE SCALE GENOMIC DNA]</scope>
    <source>
        <strain evidence="2 3">Egypt</strain>
    </source>
</reference>
<dbReference type="OrthoDB" id="10255449at2759"/>
<accession>A0A183APX1</accession>
<dbReference type="Pfam" id="PF14732">
    <property type="entry name" value="UAE_UbL"/>
    <property type="match status" value="1"/>
</dbReference>
<sequence>MSQLVRTVYLHRNPTGRRGNRRLVVPCEPPPPNPSCLVCSPAVTKSQLRLYCDPSLLTLRIVRDSILIRHLGMLAPDVEFTERGLILISSEEGETDEASDKTNESAATLKRTLEDVNSSTIDIDILNTPDSNCPHSAKRARLTVPEVVLDDDVEDDLILMD</sequence>
<name>A0A183APX1_9TREM</name>
<protein>
    <submittedName>
        <fullName evidence="4">UAE_UbL domain-containing protein</fullName>
    </submittedName>
</protein>
<dbReference type="WBParaSite" id="ECPE_0000903401-mRNA-1">
    <property type="protein sequence ID" value="ECPE_0000903401-mRNA-1"/>
    <property type="gene ID" value="ECPE_0000903401"/>
</dbReference>
<evidence type="ECO:0000259" key="1">
    <source>
        <dbReference type="Pfam" id="PF14732"/>
    </source>
</evidence>
<dbReference type="InterPro" id="IPR028077">
    <property type="entry name" value="UAE_UbL_dom"/>
</dbReference>
<gene>
    <name evidence="2" type="ORF">ECPE_LOCUS9006</name>
</gene>
<proteinExistence type="predicted"/>
<evidence type="ECO:0000313" key="4">
    <source>
        <dbReference type="WBParaSite" id="ECPE_0000903401-mRNA-1"/>
    </source>
</evidence>
<evidence type="ECO:0000313" key="3">
    <source>
        <dbReference type="Proteomes" id="UP000272942"/>
    </source>
</evidence>